<evidence type="ECO:0000313" key="2">
    <source>
        <dbReference type="EMBL" id="TDX12887.1"/>
    </source>
</evidence>
<gene>
    <name evidence="2" type="ORF">C8D74_11335</name>
</gene>
<dbReference type="EMBL" id="SODZ01000013">
    <property type="protein sequence ID" value="TDX12887.1"/>
    <property type="molecule type" value="Genomic_DNA"/>
</dbReference>
<feature type="chain" id="PRO_5020882620" description="DUF5666 domain-containing protein" evidence="1">
    <location>
        <begin position="21"/>
        <end position="211"/>
    </location>
</feature>
<protein>
    <recommendedName>
        <fullName evidence="4">DUF5666 domain-containing protein</fullName>
    </recommendedName>
</protein>
<feature type="signal peptide" evidence="1">
    <location>
        <begin position="1"/>
        <end position="20"/>
    </location>
</feature>
<keyword evidence="1" id="KW-0732">Signal</keyword>
<organism evidence="2 3">
    <name type="scientific">Petrotoga sibirica</name>
    <dbReference type="NCBI Taxonomy" id="156202"/>
    <lineage>
        <taxon>Bacteria</taxon>
        <taxon>Thermotogati</taxon>
        <taxon>Thermotogota</taxon>
        <taxon>Thermotogae</taxon>
        <taxon>Petrotogales</taxon>
        <taxon>Petrotogaceae</taxon>
        <taxon>Petrotoga</taxon>
    </lineage>
</organism>
<reference evidence="2 3" key="1">
    <citation type="submission" date="2019-03" db="EMBL/GenBank/DDBJ databases">
        <title>Genomic Encyclopedia of Type Strains, Phase IV (KMG-IV): sequencing the most valuable type-strain genomes for metagenomic binning, comparative biology and taxonomic classification.</title>
        <authorList>
            <person name="Goeker M."/>
        </authorList>
    </citation>
    <scope>NUCLEOTIDE SEQUENCE [LARGE SCALE GENOMIC DNA]</scope>
    <source>
        <strain evidence="2 3">DSM 13575</strain>
    </source>
</reference>
<evidence type="ECO:0000256" key="1">
    <source>
        <dbReference type="SAM" id="SignalP"/>
    </source>
</evidence>
<dbReference type="RefSeq" id="WP_103876165.1">
    <property type="nucleotide sequence ID" value="NZ_SODZ01000013.1"/>
</dbReference>
<evidence type="ECO:0008006" key="4">
    <source>
        <dbReference type="Google" id="ProtNLM"/>
    </source>
</evidence>
<sequence length="211" mass="25553">MKKVFLSFFIGILLVGSLFAQVGPANRAPMSQIQSQNRDNQMLQVQERLQERIFFQNVSPVTVTGTVKTLVDNDVFLTLSVEVDSEIYSVRVPKNLLNEVKAGESIELTGYKVVINDNKNFVPLEIKYQDRIVNMQRYMKNVRSQNFEERYQRSNFQQNQNYQRYRDYQNYQDFKRYQLYKNYQDYQDFKRYQNYQRFNQERYQDCPYYND</sequence>
<keyword evidence="3" id="KW-1185">Reference proteome</keyword>
<dbReference type="Proteomes" id="UP000294817">
    <property type="component" value="Unassembled WGS sequence"/>
</dbReference>
<name>A0A4R8ES22_9BACT</name>
<proteinExistence type="predicted"/>
<evidence type="ECO:0000313" key="3">
    <source>
        <dbReference type="Proteomes" id="UP000294817"/>
    </source>
</evidence>
<dbReference type="AlphaFoldDB" id="A0A4R8ES22"/>
<accession>A0A4R8ES22</accession>
<comment type="caution">
    <text evidence="2">The sequence shown here is derived from an EMBL/GenBank/DDBJ whole genome shotgun (WGS) entry which is preliminary data.</text>
</comment>